<dbReference type="GO" id="GO:0005737">
    <property type="term" value="C:cytoplasm"/>
    <property type="evidence" value="ECO:0007669"/>
    <property type="project" value="TreeGrafter"/>
</dbReference>
<comment type="similarity">
    <text evidence="2 4">Belongs to the ubiquitin-activating E1 family. ULA1 subfamily.</text>
</comment>
<evidence type="ECO:0000256" key="4">
    <source>
        <dbReference type="PIRNR" id="PIRNR039099"/>
    </source>
</evidence>
<dbReference type="SUPFAM" id="SSF69572">
    <property type="entry name" value="Activating enzymes of the ubiquitin-like proteins"/>
    <property type="match status" value="1"/>
</dbReference>
<dbReference type="InterPro" id="IPR000594">
    <property type="entry name" value="ThiF_NAD_FAD-bd"/>
</dbReference>
<evidence type="ECO:0000313" key="6">
    <source>
        <dbReference type="EMBL" id="PIL27214.1"/>
    </source>
</evidence>
<evidence type="ECO:0000256" key="2">
    <source>
        <dbReference type="ARBA" id="ARBA00006868"/>
    </source>
</evidence>
<dbReference type="GO" id="GO:0019781">
    <property type="term" value="F:NEDD8 activating enzyme activity"/>
    <property type="evidence" value="ECO:0007669"/>
    <property type="project" value="UniProtKB-UniRule"/>
</dbReference>
<dbReference type="AlphaFoldDB" id="A0A2G8S0E7"/>
<evidence type="ECO:0000313" key="7">
    <source>
        <dbReference type="Proteomes" id="UP000230002"/>
    </source>
</evidence>
<dbReference type="GO" id="GO:0045116">
    <property type="term" value="P:protein neddylation"/>
    <property type="evidence" value="ECO:0007669"/>
    <property type="project" value="UniProtKB-UniRule"/>
</dbReference>
<proteinExistence type="inferred from homology"/>
<evidence type="ECO:0000256" key="1">
    <source>
        <dbReference type="ARBA" id="ARBA00005032"/>
    </source>
</evidence>
<comment type="function">
    <text evidence="4">Regulatory subunit of the dimeric UBA3-ULA1 E1 enzyme.</text>
</comment>
<sequence length="566" mass="61803">MSSQESQDIEQATATIAYCPLLPPPSHLVLIFFSATASPTTKPVDMTVSSGKKPPTLNRSLILRYPPPSIWAASGQAALEACRILVVSSSATSTSILKNLVLPGIGHFSILDSAITSPADAGNNFFLNATYSLGKPRAQEAVPLLRELNESVQGEAVVKDLKLLLDTDQGRDWISSFSLVIAHNLNKDVLGQLSTLLWANSNGPPLISVRSAGFIAEFHIQYHEHCVSQSHSENAPSLRITRPFPALLALARSLDFQNMDPTAHSHIPFVIILVRATDDWRKSHNDSLPHTPAEKKEFKKNILSMRIKPDEENFEEAEAQAWRVWSEPAVPSDVQALFSLSTLPTAPHHNSTFHALLQSLSEFVKDPAGPGTLPINATLPDMKSDTKSYVQLQNLYRAQAEVEKAQFKELFAVKHPEIARTSNPEEVDSFVKNAHHIRVLRGKQWGAVDQDREAIANLLNAQPRETATHLALSALSTLLALETEVTVDALNAEVQRVVGEGVELPEELETAVGEIARAPTADLPNMAAFLGGLVAQEAIKVITEQYVPLNGYCVVDLIESWTGVIN</sequence>
<evidence type="ECO:0000259" key="5">
    <source>
        <dbReference type="Pfam" id="PF00899"/>
    </source>
</evidence>
<organism evidence="6 7">
    <name type="scientific">Ganoderma sinense ZZ0214-1</name>
    <dbReference type="NCBI Taxonomy" id="1077348"/>
    <lineage>
        <taxon>Eukaryota</taxon>
        <taxon>Fungi</taxon>
        <taxon>Dikarya</taxon>
        <taxon>Basidiomycota</taxon>
        <taxon>Agaricomycotina</taxon>
        <taxon>Agaricomycetes</taxon>
        <taxon>Polyporales</taxon>
        <taxon>Polyporaceae</taxon>
        <taxon>Ganoderma</taxon>
    </lineage>
</organism>
<dbReference type="PIRSF" id="PIRSF039099">
    <property type="entry name" value="APP-BP1"/>
    <property type="match status" value="1"/>
</dbReference>
<dbReference type="OrthoDB" id="1708823at2759"/>
<dbReference type="PANTHER" id="PTHR10953:SF29">
    <property type="entry name" value="NEDD8-ACTIVATING ENZYME E1 REGULATORY SUBUNIT"/>
    <property type="match status" value="1"/>
</dbReference>
<feature type="domain" description="THIF-type NAD/FAD binding fold" evidence="5">
    <location>
        <begin position="70"/>
        <end position="545"/>
    </location>
</feature>
<name>A0A2G8S0E7_9APHY</name>
<dbReference type="STRING" id="1077348.A0A2G8S0E7"/>
<dbReference type="InterPro" id="IPR035985">
    <property type="entry name" value="Ubiquitin-activating_enz"/>
</dbReference>
<dbReference type="UniPathway" id="UPA00885"/>
<accession>A0A2G8S0E7</accession>
<gene>
    <name evidence="6" type="ORF">GSI_10358</name>
</gene>
<dbReference type="Pfam" id="PF00899">
    <property type="entry name" value="ThiF"/>
    <property type="match status" value="1"/>
</dbReference>
<dbReference type="Gene3D" id="3.40.50.720">
    <property type="entry name" value="NAD(P)-binding Rossmann-like Domain"/>
    <property type="match status" value="2"/>
</dbReference>
<comment type="caution">
    <text evidence="6">The sequence shown here is derived from an EMBL/GenBank/DDBJ whole genome shotgun (WGS) entry which is preliminary data.</text>
</comment>
<evidence type="ECO:0000256" key="3">
    <source>
        <dbReference type="ARBA" id="ARBA00022786"/>
    </source>
</evidence>
<keyword evidence="3 4" id="KW-0833">Ubl conjugation pathway</keyword>
<protein>
    <recommendedName>
        <fullName evidence="4">NEDD8-activating enzyme E1 regulatory subunit</fullName>
    </recommendedName>
</protein>
<keyword evidence="7" id="KW-1185">Reference proteome</keyword>
<dbReference type="InterPro" id="IPR045886">
    <property type="entry name" value="ThiF/MoeB/HesA"/>
</dbReference>
<dbReference type="EMBL" id="AYKW01000034">
    <property type="protein sequence ID" value="PIL27214.1"/>
    <property type="molecule type" value="Genomic_DNA"/>
</dbReference>
<dbReference type="PANTHER" id="PTHR10953">
    <property type="entry name" value="UBIQUITIN-ACTIVATING ENZYME E1"/>
    <property type="match status" value="1"/>
</dbReference>
<dbReference type="InterPro" id="IPR030667">
    <property type="entry name" value="APP-BP1"/>
</dbReference>
<dbReference type="Proteomes" id="UP000230002">
    <property type="component" value="Unassembled WGS sequence"/>
</dbReference>
<reference evidence="6 7" key="1">
    <citation type="journal article" date="2015" name="Sci. Rep.">
        <title>Chromosome-level genome map provides insights into diverse defense mechanisms in the medicinal fungus Ganoderma sinense.</title>
        <authorList>
            <person name="Zhu Y."/>
            <person name="Xu J."/>
            <person name="Sun C."/>
            <person name="Zhou S."/>
            <person name="Xu H."/>
            <person name="Nelson D.R."/>
            <person name="Qian J."/>
            <person name="Song J."/>
            <person name="Luo H."/>
            <person name="Xiang L."/>
            <person name="Li Y."/>
            <person name="Xu Z."/>
            <person name="Ji A."/>
            <person name="Wang L."/>
            <person name="Lu S."/>
            <person name="Hayward A."/>
            <person name="Sun W."/>
            <person name="Li X."/>
            <person name="Schwartz D.C."/>
            <person name="Wang Y."/>
            <person name="Chen S."/>
        </authorList>
    </citation>
    <scope>NUCLEOTIDE SEQUENCE [LARGE SCALE GENOMIC DNA]</scope>
    <source>
        <strain evidence="6 7">ZZ0214-1</strain>
    </source>
</reference>
<comment type="pathway">
    <text evidence="1 4">Protein modification; protein neddylation.</text>
</comment>